<dbReference type="CDD" id="cd02440">
    <property type="entry name" value="AdoMet_MTases"/>
    <property type="match status" value="1"/>
</dbReference>
<dbReference type="GO" id="GO:0160107">
    <property type="term" value="F:tRNA (adenine(58)-N1)-methyltransferase activity"/>
    <property type="evidence" value="ECO:0007669"/>
    <property type="project" value="InterPro"/>
</dbReference>
<evidence type="ECO:0000313" key="3">
    <source>
        <dbReference type="Proteomes" id="UP000176221"/>
    </source>
</evidence>
<dbReference type="PANTHER" id="PTHR12133">
    <property type="entry name" value="TRNA (ADENINE(58)-N(1))-METHYLTRANSFERASE"/>
    <property type="match status" value="1"/>
</dbReference>
<gene>
    <name evidence="2" type="ORF">A2928_02480</name>
</gene>
<dbReference type="Proteomes" id="UP000176221">
    <property type="component" value="Unassembled WGS sequence"/>
</dbReference>
<name>A0A1G2ND18_9BACT</name>
<dbReference type="InterPro" id="IPR014816">
    <property type="entry name" value="tRNA_MeTrfase_Gcd14"/>
</dbReference>
<dbReference type="GO" id="GO:0031515">
    <property type="term" value="C:tRNA (m1A) methyltransferase complex"/>
    <property type="evidence" value="ECO:0007669"/>
    <property type="project" value="InterPro"/>
</dbReference>
<dbReference type="EMBL" id="MHRX01000020">
    <property type="protein sequence ID" value="OHA33960.1"/>
    <property type="molecule type" value="Genomic_DNA"/>
</dbReference>
<comment type="caution">
    <text evidence="2">The sequence shown here is derived from an EMBL/GenBank/DDBJ whole genome shotgun (WGS) entry which is preliminary data.</text>
</comment>
<dbReference type="PANTHER" id="PTHR12133:SF1">
    <property type="entry name" value="TRNA (ADENINE(58)-N(1))-METHYLTRANSFERASE, MITOCHONDRIAL"/>
    <property type="match status" value="1"/>
</dbReference>
<sequence>MAFSDPQKIIGLIGLKHGEHVADLGSGSGFYSLFAAKAVGPQGRIYAIDVQKDLLGKLKSELQRQHATNVDVIEGDVERVGGTALKAGSVTTAIAANLLFQIEDKENFVLEVKRILGPGGRIVVVDWSDSFGGIGPAKEAIYPLDKAIQLFEKAGFADAEILLAGDHHYGFVMRKKQ</sequence>
<reference evidence="2 3" key="1">
    <citation type="journal article" date="2016" name="Nat. Commun.">
        <title>Thousands of microbial genomes shed light on interconnected biogeochemical processes in an aquifer system.</title>
        <authorList>
            <person name="Anantharaman K."/>
            <person name="Brown C.T."/>
            <person name="Hug L.A."/>
            <person name="Sharon I."/>
            <person name="Castelle C.J."/>
            <person name="Probst A.J."/>
            <person name="Thomas B.C."/>
            <person name="Singh A."/>
            <person name="Wilkins M.J."/>
            <person name="Karaoz U."/>
            <person name="Brodie E.L."/>
            <person name="Williams K.H."/>
            <person name="Hubbard S.S."/>
            <person name="Banfield J.F."/>
        </authorList>
    </citation>
    <scope>NUCLEOTIDE SEQUENCE [LARGE SCALE GENOMIC DNA]</scope>
</reference>
<evidence type="ECO:0000313" key="2">
    <source>
        <dbReference type="EMBL" id="OHA33960.1"/>
    </source>
</evidence>
<dbReference type="STRING" id="1802319.A2928_02480"/>
<feature type="domain" description="Methyltransferase" evidence="1">
    <location>
        <begin position="16"/>
        <end position="128"/>
    </location>
</feature>
<dbReference type="Pfam" id="PF13847">
    <property type="entry name" value="Methyltransf_31"/>
    <property type="match status" value="1"/>
</dbReference>
<dbReference type="Gene3D" id="3.40.50.150">
    <property type="entry name" value="Vaccinia Virus protein VP39"/>
    <property type="match status" value="1"/>
</dbReference>
<evidence type="ECO:0000259" key="1">
    <source>
        <dbReference type="Pfam" id="PF13847"/>
    </source>
</evidence>
<dbReference type="SUPFAM" id="SSF53335">
    <property type="entry name" value="S-adenosyl-L-methionine-dependent methyltransferases"/>
    <property type="match status" value="1"/>
</dbReference>
<accession>A0A1G2ND18</accession>
<protein>
    <recommendedName>
        <fullName evidence="1">Methyltransferase domain-containing protein</fullName>
    </recommendedName>
</protein>
<dbReference type="AlphaFoldDB" id="A0A1G2ND18"/>
<proteinExistence type="predicted"/>
<dbReference type="InterPro" id="IPR025714">
    <property type="entry name" value="Methyltranfer_dom"/>
</dbReference>
<dbReference type="InterPro" id="IPR029063">
    <property type="entry name" value="SAM-dependent_MTases_sf"/>
</dbReference>
<dbReference type="GO" id="GO:0030488">
    <property type="term" value="P:tRNA methylation"/>
    <property type="evidence" value="ECO:0007669"/>
    <property type="project" value="InterPro"/>
</dbReference>
<organism evidence="2 3">
    <name type="scientific">Candidatus Taylorbacteria bacterium RIFCSPLOWO2_01_FULL_45_15b</name>
    <dbReference type="NCBI Taxonomy" id="1802319"/>
    <lineage>
        <taxon>Bacteria</taxon>
        <taxon>Candidatus Tayloriibacteriota</taxon>
    </lineage>
</organism>